<evidence type="ECO:0000313" key="2">
    <source>
        <dbReference type="EMBL" id="QHT03016.1"/>
    </source>
</evidence>
<keyword evidence="1" id="KW-0812">Transmembrane</keyword>
<dbReference type="AlphaFoldDB" id="A0A6C0CE43"/>
<keyword evidence="1" id="KW-0472">Membrane</keyword>
<feature type="transmembrane region" description="Helical" evidence="1">
    <location>
        <begin position="6"/>
        <end position="25"/>
    </location>
</feature>
<organism evidence="2">
    <name type="scientific">viral metagenome</name>
    <dbReference type="NCBI Taxonomy" id="1070528"/>
    <lineage>
        <taxon>unclassified sequences</taxon>
        <taxon>metagenomes</taxon>
        <taxon>organismal metagenomes</taxon>
    </lineage>
</organism>
<sequence length="69" mass="8477">MIFYILLFIAILIYLFFTLNTIIWLKDKKITNVNDKIIKYMNYFNFILFSLLLVFLLYIYIVNKNIIIK</sequence>
<feature type="transmembrane region" description="Helical" evidence="1">
    <location>
        <begin position="37"/>
        <end position="61"/>
    </location>
</feature>
<protein>
    <submittedName>
        <fullName evidence="2">Uncharacterized protein</fullName>
    </submittedName>
</protein>
<evidence type="ECO:0000256" key="1">
    <source>
        <dbReference type="SAM" id="Phobius"/>
    </source>
</evidence>
<dbReference type="EMBL" id="MN739404">
    <property type="protein sequence ID" value="QHT03016.1"/>
    <property type="molecule type" value="Genomic_DNA"/>
</dbReference>
<name>A0A6C0CE43_9ZZZZ</name>
<proteinExistence type="predicted"/>
<reference evidence="2" key="1">
    <citation type="journal article" date="2020" name="Nature">
        <title>Giant virus diversity and host interactions through global metagenomics.</title>
        <authorList>
            <person name="Schulz F."/>
            <person name="Roux S."/>
            <person name="Paez-Espino D."/>
            <person name="Jungbluth S."/>
            <person name="Walsh D.A."/>
            <person name="Denef V.J."/>
            <person name="McMahon K.D."/>
            <person name="Konstantinidis K.T."/>
            <person name="Eloe-Fadrosh E.A."/>
            <person name="Kyrpides N.C."/>
            <person name="Woyke T."/>
        </authorList>
    </citation>
    <scope>NUCLEOTIDE SEQUENCE</scope>
    <source>
        <strain evidence="2">GVMAG-M-3300020727-4</strain>
    </source>
</reference>
<accession>A0A6C0CE43</accession>
<keyword evidence="1" id="KW-1133">Transmembrane helix</keyword>